<dbReference type="InterPro" id="IPR015854">
    <property type="entry name" value="ABC_transpr_LolD-like"/>
</dbReference>
<gene>
    <name evidence="5" type="ORF">A0O21_09005</name>
</gene>
<feature type="domain" description="ABC transporter" evidence="4">
    <location>
        <begin position="5"/>
        <end position="233"/>
    </location>
</feature>
<dbReference type="GO" id="GO:0005524">
    <property type="term" value="F:ATP binding"/>
    <property type="evidence" value="ECO:0007669"/>
    <property type="project" value="UniProtKB-KW"/>
</dbReference>
<dbReference type="PROSITE" id="PS50893">
    <property type="entry name" value="ABC_TRANSPORTER_2"/>
    <property type="match status" value="1"/>
</dbReference>
<dbReference type="InterPro" id="IPR003593">
    <property type="entry name" value="AAA+_ATPase"/>
</dbReference>
<evidence type="ECO:0000256" key="2">
    <source>
        <dbReference type="ARBA" id="ARBA00022741"/>
    </source>
</evidence>
<dbReference type="GO" id="GO:0016887">
    <property type="term" value="F:ATP hydrolysis activity"/>
    <property type="evidence" value="ECO:0007669"/>
    <property type="project" value="InterPro"/>
</dbReference>
<proteinExistence type="predicted"/>
<dbReference type="OrthoDB" id="9791546at2"/>
<dbReference type="EMBL" id="CP014699">
    <property type="protein sequence ID" value="AND80128.1"/>
    <property type="molecule type" value="Genomic_DNA"/>
</dbReference>
<dbReference type="CDD" id="cd03255">
    <property type="entry name" value="ABC_MJ0796_LolCDE_FtsE"/>
    <property type="match status" value="1"/>
</dbReference>
<dbReference type="PANTHER" id="PTHR24220:SF692">
    <property type="entry name" value="ABC TRANSPORTER DOMAIN-CONTAINING PROTEIN"/>
    <property type="match status" value="1"/>
</dbReference>
<dbReference type="Proteomes" id="UP000077317">
    <property type="component" value="Chromosome"/>
</dbReference>
<dbReference type="InterPro" id="IPR027417">
    <property type="entry name" value="P-loop_NTPase"/>
</dbReference>
<evidence type="ECO:0000259" key="4">
    <source>
        <dbReference type="PROSITE" id="PS50893"/>
    </source>
</evidence>
<keyword evidence="2" id="KW-0547">Nucleotide-binding</keyword>
<reference evidence="6" key="2">
    <citation type="submission" date="2016-03" db="EMBL/GenBank/DDBJ databases">
        <title>Streptococcus antelopensis sp. nov., isolated from the feces of the Tibetan antelope (Pantholops hodgsonii) in Hoh Xil National Nature Reserve, Qinghai, China.</title>
        <authorList>
            <person name="Bai X."/>
        </authorList>
    </citation>
    <scope>NUCLEOTIDE SEQUENCE [LARGE SCALE GENOMIC DNA]</scope>
    <source>
        <strain evidence="6">TA 26</strain>
    </source>
</reference>
<dbReference type="Pfam" id="PF00005">
    <property type="entry name" value="ABC_tran"/>
    <property type="match status" value="1"/>
</dbReference>
<protein>
    <submittedName>
        <fullName evidence="5">ABC transporter</fullName>
    </submittedName>
</protein>
<organism evidence="5 6">
    <name type="scientific">Streptococcus pantholopis</name>
    <dbReference type="NCBI Taxonomy" id="1811193"/>
    <lineage>
        <taxon>Bacteria</taxon>
        <taxon>Bacillati</taxon>
        <taxon>Bacillota</taxon>
        <taxon>Bacilli</taxon>
        <taxon>Lactobacillales</taxon>
        <taxon>Streptococcaceae</taxon>
        <taxon>Streptococcus</taxon>
    </lineage>
</organism>
<evidence type="ECO:0000313" key="5">
    <source>
        <dbReference type="EMBL" id="AND80128.1"/>
    </source>
</evidence>
<keyword evidence="1" id="KW-0813">Transport</keyword>
<evidence type="ECO:0000256" key="3">
    <source>
        <dbReference type="ARBA" id="ARBA00022840"/>
    </source>
</evidence>
<dbReference type="RefSeq" id="WP_067064441.1">
    <property type="nucleotide sequence ID" value="NZ_CP014699.1"/>
</dbReference>
<evidence type="ECO:0000256" key="1">
    <source>
        <dbReference type="ARBA" id="ARBA00022448"/>
    </source>
</evidence>
<name>A0A172Q9L9_9STRE</name>
<keyword evidence="6" id="KW-1185">Reference proteome</keyword>
<dbReference type="STRING" id="1811193.A0O21_09005"/>
<dbReference type="GO" id="GO:0005886">
    <property type="term" value="C:plasma membrane"/>
    <property type="evidence" value="ECO:0007669"/>
    <property type="project" value="TreeGrafter"/>
</dbReference>
<dbReference type="SUPFAM" id="SSF52540">
    <property type="entry name" value="P-loop containing nucleoside triphosphate hydrolases"/>
    <property type="match status" value="1"/>
</dbReference>
<dbReference type="InterPro" id="IPR017911">
    <property type="entry name" value="MacB-like_ATP-bd"/>
</dbReference>
<dbReference type="InterPro" id="IPR003439">
    <property type="entry name" value="ABC_transporter-like_ATP-bd"/>
</dbReference>
<sequence>MKAIIEVSEVVKNYNDRDHVLKGINLSFEAGTFNVLLGQSGSGKSTLLNIMSGLLKPTSGTILINNQNINNFKEKQLASLRRNTISNIYQDYMLLPELTVQENIELGMSKNNLNLDDIANKLGIINLLDKYPDELSGGQKQRTAIARAIIKKPALLFCDEATGALDEENSKQVIEMLHDVVKTYGITVIFATHNLKISLTANRIITVGNGLVVQDKQNESPLLPSEINWGINL</sequence>
<keyword evidence="3" id="KW-0067">ATP-binding</keyword>
<dbReference type="AlphaFoldDB" id="A0A172Q9L9"/>
<dbReference type="SMART" id="SM00382">
    <property type="entry name" value="AAA"/>
    <property type="match status" value="1"/>
</dbReference>
<accession>A0A172Q9L9</accession>
<evidence type="ECO:0000313" key="6">
    <source>
        <dbReference type="Proteomes" id="UP000077317"/>
    </source>
</evidence>
<dbReference type="KEGG" id="spat:A0O21_09005"/>
<dbReference type="Gene3D" id="3.40.50.300">
    <property type="entry name" value="P-loop containing nucleotide triphosphate hydrolases"/>
    <property type="match status" value="1"/>
</dbReference>
<reference evidence="5 6" key="1">
    <citation type="journal article" date="2016" name="Int. J. Syst. Evol. Microbiol.">
        <title>Streptococcuspantholopis sp. nov., isolated from faeces of the Tibetan antelope (Pantholops hodgsonii).</title>
        <authorList>
            <person name="Bai X."/>
            <person name="Xiong Y."/>
            <person name="Lu S."/>
            <person name="Jin D."/>
            <person name="Lai X."/>
            <person name="Yang J."/>
            <person name="Niu L."/>
            <person name="Hu S."/>
            <person name="Meng X."/>
            <person name="Pu J."/>
            <person name="Ye C."/>
            <person name="Xu J."/>
        </authorList>
    </citation>
    <scope>NUCLEOTIDE SEQUENCE [LARGE SCALE GENOMIC DNA]</scope>
    <source>
        <strain evidence="5 6">TA 26</strain>
    </source>
</reference>
<dbReference type="PANTHER" id="PTHR24220">
    <property type="entry name" value="IMPORT ATP-BINDING PROTEIN"/>
    <property type="match status" value="1"/>
</dbReference>
<dbReference type="GO" id="GO:0022857">
    <property type="term" value="F:transmembrane transporter activity"/>
    <property type="evidence" value="ECO:0007669"/>
    <property type="project" value="TreeGrafter"/>
</dbReference>